<accession>A0A6U6GV41</accession>
<dbReference type="InterPro" id="IPR004526">
    <property type="entry name" value="Glu-tRNA-synth_arc/euk"/>
</dbReference>
<protein>
    <recommendedName>
        <fullName evidence="3">glutamate--tRNA ligase</fullName>
        <ecNumber evidence="3">6.1.1.17</ecNumber>
    </recommendedName>
    <alternativeName>
        <fullName evidence="12">Glutamyl-tRNA synthetase</fullName>
    </alternativeName>
</protein>
<feature type="compositionally biased region" description="Basic and acidic residues" evidence="16">
    <location>
        <begin position="631"/>
        <end position="654"/>
    </location>
</feature>
<dbReference type="Gene3D" id="3.40.50.620">
    <property type="entry name" value="HUPs"/>
    <property type="match status" value="1"/>
</dbReference>
<dbReference type="SUPFAM" id="SSF47616">
    <property type="entry name" value="GST C-terminal domain-like"/>
    <property type="match status" value="1"/>
</dbReference>
<evidence type="ECO:0000256" key="15">
    <source>
        <dbReference type="RuleBase" id="RU363037"/>
    </source>
</evidence>
<evidence type="ECO:0000256" key="14">
    <source>
        <dbReference type="PROSITE-ProRule" id="PRU00209"/>
    </source>
</evidence>
<dbReference type="SUPFAM" id="SSF52374">
    <property type="entry name" value="Nucleotidylyl transferase"/>
    <property type="match status" value="1"/>
</dbReference>
<evidence type="ECO:0000313" key="18">
    <source>
        <dbReference type="EMBL" id="CAD9497248.1"/>
    </source>
</evidence>
<comment type="similarity">
    <text evidence="2">Belongs to the class-I aminoacyl-tRNA synthetase family. Glutamate--tRNA ligase type 2 subfamily.</text>
</comment>
<dbReference type="Gene3D" id="2.40.50.140">
    <property type="entry name" value="Nucleic acid-binding proteins"/>
    <property type="match status" value="1"/>
</dbReference>
<dbReference type="InterPro" id="IPR050132">
    <property type="entry name" value="Gln/Glu-tRNA_Ligase"/>
</dbReference>
<keyword evidence="11 15" id="KW-0030">Aminoacyl-tRNA synthetase</keyword>
<dbReference type="Pfam" id="PF01588">
    <property type="entry name" value="tRNA_bind"/>
    <property type="match status" value="1"/>
</dbReference>
<dbReference type="InterPro" id="IPR002547">
    <property type="entry name" value="tRNA-bd_dom"/>
</dbReference>
<feature type="compositionally biased region" description="Gly residues" evidence="16">
    <location>
        <begin position="79"/>
        <end position="97"/>
    </location>
</feature>
<dbReference type="Pfam" id="PF03950">
    <property type="entry name" value="tRNA-synt_1c_C"/>
    <property type="match status" value="1"/>
</dbReference>
<keyword evidence="6 15" id="KW-0436">Ligase</keyword>
<evidence type="ECO:0000256" key="6">
    <source>
        <dbReference type="ARBA" id="ARBA00022598"/>
    </source>
</evidence>
<dbReference type="SUPFAM" id="SSF50715">
    <property type="entry name" value="Ribosomal protein L25-like"/>
    <property type="match status" value="1"/>
</dbReference>
<dbReference type="Gene3D" id="2.40.240.10">
    <property type="entry name" value="Ribosomal Protein L25, Chain P"/>
    <property type="match status" value="1"/>
</dbReference>
<dbReference type="InterPro" id="IPR014729">
    <property type="entry name" value="Rossmann-like_a/b/a_fold"/>
</dbReference>
<dbReference type="NCBIfam" id="TIGR00463">
    <property type="entry name" value="gltX_arch"/>
    <property type="match status" value="1"/>
</dbReference>
<dbReference type="InterPro" id="IPR000924">
    <property type="entry name" value="Glu/Gln-tRNA-synth"/>
</dbReference>
<evidence type="ECO:0000256" key="7">
    <source>
        <dbReference type="ARBA" id="ARBA00022741"/>
    </source>
</evidence>
<dbReference type="CDD" id="cd02799">
    <property type="entry name" value="tRNA_bind_EMAP-II_like"/>
    <property type="match status" value="1"/>
</dbReference>
<gene>
    <name evidence="18" type="ORF">BRAN1462_LOCUS3632</name>
</gene>
<dbReference type="InterPro" id="IPR001412">
    <property type="entry name" value="aa-tRNA-synth_I_CS"/>
</dbReference>
<dbReference type="InterPro" id="IPR020059">
    <property type="entry name" value="Glu/Gln-tRNA-synth_Ib_codon-bd"/>
</dbReference>
<evidence type="ECO:0000259" key="17">
    <source>
        <dbReference type="PROSITE" id="PS50886"/>
    </source>
</evidence>
<evidence type="ECO:0000256" key="3">
    <source>
        <dbReference type="ARBA" id="ARBA00012835"/>
    </source>
</evidence>
<dbReference type="GO" id="GO:0005524">
    <property type="term" value="F:ATP binding"/>
    <property type="evidence" value="ECO:0007669"/>
    <property type="project" value="UniProtKB-KW"/>
</dbReference>
<evidence type="ECO:0000256" key="5">
    <source>
        <dbReference type="ARBA" id="ARBA00022555"/>
    </source>
</evidence>
<evidence type="ECO:0000256" key="13">
    <source>
        <dbReference type="ARBA" id="ARBA00048351"/>
    </source>
</evidence>
<proteinExistence type="inferred from homology"/>
<keyword evidence="8 15" id="KW-0067">ATP-binding</keyword>
<keyword evidence="10 15" id="KW-0648">Protein biosynthesis</keyword>
<sequence>MASQFGSLKTEAGLKEFNDFLAGHSFVGGAGSVTQADFECLEQAATGALEQFPHVQRWCKHLRALKLAFPYRQWPRSGGSAGASGAGAGASRGGAAGGAKKDQANLEGLLPNAEMGKVCTRFPPEPSGYLHIGHAKAAMLNNHYARHYKGKLILRFDDTNPSKEKAEFEESIQADLATLQIIPDKVSHTSDHFDKLQAMMEKLIKEGKAYVDDTQVEQMRSERDAGVESARRKNTVEENLRLWGEMLAGSAEGLKNCVRGKMDMTHKVKCLRDPVFYRCKTDTPHHKTGTKYKAYPTYDFACPCVDAIEGITHALRTIEYADRDAMYKWVLEATGSRHVELVEFSKTQMSHTILSKRKLTWFVDKGYVEGWNDPRFPTVQGILRRGMTVDALLEFALTLGMSKATVLMEWDKIWAINKQKIDPVVPRYTAVGKDDAVLLKLDGPDQPVCVMDKKHPKNESLGERLIIQSKQVWVEQEDAAAIEQGEQVTLLHWGNCYIDQINRSKDGKVTGMVGRLNIGGNVKDTKKKIHWVSKLDDQVTPVVLRELDHLVTKPKIEDDDVMENIINPTSVVDTMAIGDPALKTLSKGTSIQLERRGYFIVDSIAFPPGKGMVLIKIPDGKAKDMGMTSKVDVKKLQGARGEKGEKGDKKDKTADQPAVETNGKAAAPASKKAEPKAKAAAGKPAERSLDDISRLNILVGKITKVWPHPEAEKLYCEEIDLGEPSGPRTIASGLRHHLKQEEMQGQKVVVLANLKPRKMQGFESQGMVLCATSNDGKVELLKPPAEAKVGERVMVEGVEMLEADEKLNEKTGKAPLPVCSPGMRTTADRKAAYRGAVWMTSAGPVACNSAGDGQIS</sequence>
<evidence type="ECO:0000256" key="11">
    <source>
        <dbReference type="ARBA" id="ARBA00023146"/>
    </source>
</evidence>
<dbReference type="SUPFAM" id="SSF50249">
    <property type="entry name" value="Nucleic acid-binding proteins"/>
    <property type="match status" value="1"/>
</dbReference>
<dbReference type="GO" id="GO:0006424">
    <property type="term" value="P:glutamyl-tRNA aminoacylation"/>
    <property type="evidence" value="ECO:0007669"/>
    <property type="project" value="InterPro"/>
</dbReference>
<dbReference type="InterPro" id="IPR049437">
    <property type="entry name" value="tRNA-synt_1c_C2"/>
</dbReference>
<dbReference type="Pfam" id="PF00749">
    <property type="entry name" value="tRNA-synt_1c"/>
    <property type="match status" value="1"/>
</dbReference>
<evidence type="ECO:0000256" key="12">
    <source>
        <dbReference type="ARBA" id="ARBA00030865"/>
    </source>
</evidence>
<keyword evidence="7 15" id="KW-0547">Nucleotide-binding</keyword>
<evidence type="ECO:0000256" key="2">
    <source>
        <dbReference type="ARBA" id="ARBA00008927"/>
    </source>
</evidence>
<dbReference type="EMBL" id="HBGW01005542">
    <property type="protein sequence ID" value="CAD9497248.1"/>
    <property type="molecule type" value="Transcribed_RNA"/>
</dbReference>
<dbReference type="PROSITE" id="PS00178">
    <property type="entry name" value="AA_TRNA_LIGASE_I"/>
    <property type="match status" value="1"/>
</dbReference>
<reference evidence="18" key="1">
    <citation type="submission" date="2021-01" db="EMBL/GenBank/DDBJ databases">
        <authorList>
            <person name="Corre E."/>
            <person name="Pelletier E."/>
            <person name="Niang G."/>
            <person name="Scheremetjew M."/>
            <person name="Finn R."/>
            <person name="Kale V."/>
            <person name="Holt S."/>
            <person name="Cochrane G."/>
            <person name="Meng A."/>
            <person name="Brown T."/>
            <person name="Cohen L."/>
        </authorList>
    </citation>
    <scope>NUCLEOTIDE SEQUENCE</scope>
    <source>
        <strain evidence="18">RCC3387</strain>
    </source>
</reference>
<evidence type="ECO:0000256" key="1">
    <source>
        <dbReference type="ARBA" id="ARBA00004496"/>
    </source>
</evidence>
<evidence type="ECO:0000256" key="10">
    <source>
        <dbReference type="ARBA" id="ARBA00022917"/>
    </source>
</evidence>
<dbReference type="GO" id="GO:0017102">
    <property type="term" value="C:methionyl glutamyl tRNA synthetase complex"/>
    <property type="evidence" value="ECO:0007669"/>
    <property type="project" value="TreeGrafter"/>
</dbReference>
<dbReference type="InterPro" id="IPR012340">
    <property type="entry name" value="NA-bd_OB-fold"/>
</dbReference>
<dbReference type="PROSITE" id="PS50886">
    <property type="entry name" value="TRBD"/>
    <property type="match status" value="1"/>
</dbReference>
<keyword evidence="9 14" id="KW-0694">RNA-binding</keyword>
<name>A0A6U6GV41_9DINO</name>
<keyword evidence="5 14" id="KW-0820">tRNA-binding</keyword>
<dbReference type="HAMAP" id="MF_02076">
    <property type="entry name" value="Glu_tRNA_synth_type2"/>
    <property type="match status" value="1"/>
</dbReference>
<comment type="catalytic activity">
    <reaction evidence="13">
        <text>tRNA(Glu) + L-glutamate + ATP = L-glutamyl-tRNA(Glu) + AMP + diphosphate</text>
        <dbReference type="Rhea" id="RHEA:23540"/>
        <dbReference type="Rhea" id="RHEA-COMP:9663"/>
        <dbReference type="Rhea" id="RHEA-COMP:9680"/>
        <dbReference type="ChEBI" id="CHEBI:29985"/>
        <dbReference type="ChEBI" id="CHEBI:30616"/>
        <dbReference type="ChEBI" id="CHEBI:33019"/>
        <dbReference type="ChEBI" id="CHEBI:78442"/>
        <dbReference type="ChEBI" id="CHEBI:78520"/>
        <dbReference type="ChEBI" id="CHEBI:456215"/>
        <dbReference type="EC" id="6.1.1.17"/>
    </reaction>
</comment>
<evidence type="ECO:0000256" key="4">
    <source>
        <dbReference type="ARBA" id="ARBA00022490"/>
    </source>
</evidence>
<dbReference type="AlphaFoldDB" id="A0A6U6GV41"/>
<feature type="region of interest" description="Disordered" evidence="16">
    <location>
        <begin position="78"/>
        <end position="100"/>
    </location>
</feature>
<dbReference type="FunFam" id="3.40.50.620:FF:000037">
    <property type="entry name" value="Glutamine--tRNA ligase cytoplasmic"/>
    <property type="match status" value="1"/>
</dbReference>
<organism evidence="18">
    <name type="scientific">Zooxanthella nutricula</name>
    <dbReference type="NCBI Taxonomy" id="1333877"/>
    <lineage>
        <taxon>Eukaryota</taxon>
        <taxon>Sar</taxon>
        <taxon>Alveolata</taxon>
        <taxon>Dinophyceae</taxon>
        <taxon>Peridiniales</taxon>
        <taxon>Peridiniales incertae sedis</taxon>
        <taxon>Zooxanthella</taxon>
    </lineage>
</organism>
<dbReference type="GO" id="GO:0004818">
    <property type="term" value="F:glutamate-tRNA ligase activity"/>
    <property type="evidence" value="ECO:0007669"/>
    <property type="project" value="UniProtKB-EC"/>
</dbReference>
<evidence type="ECO:0000256" key="16">
    <source>
        <dbReference type="SAM" id="MobiDB-lite"/>
    </source>
</evidence>
<evidence type="ECO:0000256" key="9">
    <source>
        <dbReference type="ARBA" id="ARBA00022884"/>
    </source>
</evidence>
<dbReference type="InterPro" id="IPR036282">
    <property type="entry name" value="Glutathione-S-Trfase_C_sf"/>
</dbReference>
<dbReference type="EC" id="6.1.1.17" evidence="3"/>
<dbReference type="GO" id="GO:0000049">
    <property type="term" value="F:tRNA binding"/>
    <property type="evidence" value="ECO:0007669"/>
    <property type="project" value="UniProtKB-UniRule"/>
</dbReference>
<feature type="region of interest" description="Disordered" evidence="16">
    <location>
        <begin position="626"/>
        <end position="686"/>
    </location>
</feature>
<evidence type="ECO:0000256" key="8">
    <source>
        <dbReference type="ARBA" id="ARBA00022840"/>
    </source>
</evidence>
<dbReference type="InterPro" id="IPR011035">
    <property type="entry name" value="Ribosomal_bL25/Gln-tRNA_synth"/>
</dbReference>
<keyword evidence="4" id="KW-0963">Cytoplasm</keyword>
<dbReference type="GO" id="GO:0005829">
    <property type="term" value="C:cytosol"/>
    <property type="evidence" value="ECO:0007669"/>
    <property type="project" value="TreeGrafter"/>
</dbReference>
<dbReference type="Pfam" id="PF20974">
    <property type="entry name" value="tRNA-synt_1c_C2"/>
    <property type="match status" value="1"/>
</dbReference>
<dbReference type="InterPro" id="IPR020056">
    <property type="entry name" value="Rbsml_bL25/Gln-tRNA_synth_N"/>
</dbReference>
<comment type="subcellular location">
    <subcellularLocation>
        <location evidence="1">Cytoplasm</location>
    </subcellularLocation>
</comment>
<feature type="domain" description="TRNA-binding" evidence="17">
    <location>
        <begin position="691"/>
        <end position="794"/>
    </location>
</feature>
<dbReference type="InterPro" id="IPR020058">
    <property type="entry name" value="Glu/Gln-tRNA-synth_Ib_cat-dom"/>
</dbReference>
<dbReference type="PANTHER" id="PTHR43097:SF5">
    <property type="entry name" value="GLUTAMATE--TRNA LIGASE"/>
    <property type="match status" value="1"/>
</dbReference>
<dbReference type="PRINTS" id="PR00987">
    <property type="entry name" value="TRNASYNTHGLU"/>
</dbReference>
<dbReference type="PANTHER" id="PTHR43097">
    <property type="entry name" value="GLUTAMINE-TRNA LIGASE"/>
    <property type="match status" value="1"/>
</dbReference>